<reference evidence="1" key="1">
    <citation type="submission" date="2015-06" db="UniProtKB">
        <authorList>
            <consortium name="EnsemblPlants"/>
        </authorList>
    </citation>
    <scope>IDENTIFICATION</scope>
</reference>
<proteinExistence type="predicted"/>
<protein>
    <submittedName>
        <fullName evidence="1">Uncharacterized protein</fullName>
    </submittedName>
</protein>
<dbReference type="EnsemblPlants" id="EMT02138">
    <property type="protein sequence ID" value="EMT02138"/>
    <property type="gene ID" value="F775_31096"/>
</dbReference>
<sequence length="63" mass="6967">MGMAARGPSVLNWIRILRCSSARLLARRVRIAARQDELTSVAAASRQIAMDTKGSLRVILFKI</sequence>
<organism evidence="1">
    <name type="scientific">Aegilops tauschii</name>
    <name type="common">Tausch's goatgrass</name>
    <name type="synonym">Aegilops squarrosa</name>
    <dbReference type="NCBI Taxonomy" id="37682"/>
    <lineage>
        <taxon>Eukaryota</taxon>
        <taxon>Viridiplantae</taxon>
        <taxon>Streptophyta</taxon>
        <taxon>Embryophyta</taxon>
        <taxon>Tracheophyta</taxon>
        <taxon>Spermatophyta</taxon>
        <taxon>Magnoliopsida</taxon>
        <taxon>Liliopsida</taxon>
        <taxon>Poales</taxon>
        <taxon>Poaceae</taxon>
        <taxon>BOP clade</taxon>
        <taxon>Pooideae</taxon>
        <taxon>Triticodae</taxon>
        <taxon>Triticeae</taxon>
        <taxon>Triticinae</taxon>
        <taxon>Aegilops</taxon>
    </lineage>
</organism>
<evidence type="ECO:0000313" key="1">
    <source>
        <dbReference type="EnsemblPlants" id="EMT02138"/>
    </source>
</evidence>
<dbReference type="AlphaFoldDB" id="R7W068"/>
<name>R7W068_AEGTA</name>
<accession>R7W068</accession>